<proteinExistence type="predicted"/>
<keyword evidence="3" id="KW-1185">Reference proteome</keyword>
<keyword evidence="1" id="KW-1133">Transmembrane helix</keyword>
<dbReference type="AlphaFoldDB" id="A0A835JFM7"/>
<evidence type="ECO:0000313" key="2">
    <source>
        <dbReference type="EMBL" id="KAF9667644.1"/>
    </source>
</evidence>
<feature type="transmembrane region" description="Helical" evidence="1">
    <location>
        <begin position="7"/>
        <end position="29"/>
    </location>
</feature>
<feature type="transmembrane region" description="Helical" evidence="1">
    <location>
        <begin position="81"/>
        <end position="103"/>
    </location>
</feature>
<evidence type="ECO:0000313" key="3">
    <source>
        <dbReference type="Proteomes" id="UP000657918"/>
    </source>
</evidence>
<protein>
    <submittedName>
        <fullName evidence="2">Uncharacterized protein</fullName>
    </submittedName>
</protein>
<dbReference type="Proteomes" id="UP000657918">
    <property type="component" value="Unassembled WGS sequence"/>
</dbReference>
<dbReference type="OrthoDB" id="1718923at2759"/>
<reference evidence="2 3" key="1">
    <citation type="submission" date="2020-10" db="EMBL/GenBank/DDBJ databases">
        <title>Plant Genome Project.</title>
        <authorList>
            <person name="Zhang R.-G."/>
        </authorList>
    </citation>
    <scope>NUCLEOTIDE SEQUENCE [LARGE SCALE GENOMIC DNA]</scope>
    <source>
        <strain evidence="2">FAFU-HL-1</strain>
        <tissue evidence="2">Leaf</tissue>
    </source>
</reference>
<accession>A0A835JFM7</accession>
<name>A0A835JFM7_9ROSI</name>
<gene>
    <name evidence="2" type="ORF">SADUNF_Sadunf15G0045200</name>
</gene>
<sequence length="376" mass="42624">MSSCDSLISSLIIFFMFVVLRHVYIPLLFSSGVYRVDPPTPYMMGLHSSVDTPCSRWSSIPMPFTFAWPALSWSTLTFSQYASSFVIALPFCLYRLIFLELFASNKTALKLPWLLGLLGERGIGYDENNYNRHDKLQDSIGRDQNTISILPSSLVEPKFLTISDPYIEILGSDTKITYDRFLSSIRSKEQEERRKQILATTSGAFVYRKYAPSSPSVQVGKDSLSPMERLVLLLLFSLDGRKSLAYNGTCSKELCILIDVLFTGFAALIESNAERIGGNGFIDGWHCELTDEQFVAVKELAYNMARRGHLHQQELTLEDSKLNPLPFSLSSVSDVGYSLLTLASNAICHLIYPFRWQVNCNYLEVYCSFIKLEYHF</sequence>
<evidence type="ECO:0000256" key="1">
    <source>
        <dbReference type="SAM" id="Phobius"/>
    </source>
</evidence>
<dbReference type="EMBL" id="JADGMS010000015">
    <property type="protein sequence ID" value="KAF9667644.1"/>
    <property type="molecule type" value="Genomic_DNA"/>
</dbReference>
<keyword evidence="1" id="KW-0812">Transmembrane</keyword>
<comment type="caution">
    <text evidence="2">The sequence shown here is derived from an EMBL/GenBank/DDBJ whole genome shotgun (WGS) entry which is preliminary data.</text>
</comment>
<organism evidence="2 3">
    <name type="scientific">Salix dunnii</name>
    <dbReference type="NCBI Taxonomy" id="1413687"/>
    <lineage>
        <taxon>Eukaryota</taxon>
        <taxon>Viridiplantae</taxon>
        <taxon>Streptophyta</taxon>
        <taxon>Embryophyta</taxon>
        <taxon>Tracheophyta</taxon>
        <taxon>Spermatophyta</taxon>
        <taxon>Magnoliopsida</taxon>
        <taxon>eudicotyledons</taxon>
        <taxon>Gunneridae</taxon>
        <taxon>Pentapetalae</taxon>
        <taxon>rosids</taxon>
        <taxon>fabids</taxon>
        <taxon>Malpighiales</taxon>
        <taxon>Salicaceae</taxon>
        <taxon>Saliceae</taxon>
        <taxon>Salix</taxon>
    </lineage>
</organism>
<keyword evidence="1" id="KW-0472">Membrane</keyword>